<dbReference type="InterPro" id="IPR050855">
    <property type="entry name" value="NDM-1-like"/>
</dbReference>
<dbReference type="PANTHER" id="PTHR42951">
    <property type="entry name" value="METALLO-BETA-LACTAMASE DOMAIN-CONTAINING"/>
    <property type="match status" value="1"/>
</dbReference>
<accession>A0A3S2VM83</accession>
<dbReference type="PANTHER" id="PTHR42951:SF17">
    <property type="entry name" value="METALLO-BETA-LACTAMASE DOMAIN-CONTAINING PROTEIN"/>
    <property type="match status" value="1"/>
</dbReference>
<comment type="caution">
    <text evidence="3">The sequence shown here is derived from an EMBL/GenBank/DDBJ whole genome shotgun (WGS) entry which is preliminary data.</text>
</comment>
<dbReference type="SUPFAM" id="SSF56281">
    <property type="entry name" value="Metallo-hydrolase/oxidoreductase"/>
    <property type="match status" value="1"/>
</dbReference>
<protein>
    <submittedName>
        <fullName evidence="3">MBL fold metallo-hydrolase</fullName>
    </submittedName>
</protein>
<dbReference type="SMART" id="SM00849">
    <property type="entry name" value="Lactamase_B"/>
    <property type="match status" value="1"/>
</dbReference>
<dbReference type="Gene3D" id="3.60.15.10">
    <property type="entry name" value="Ribonuclease Z/Hydroxyacylglutathione hydrolase-like"/>
    <property type="match status" value="1"/>
</dbReference>
<keyword evidence="1" id="KW-1133">Transmembrane helix</keyword>
<proteinExistence type="predicted"/>
<feature type="domain" description="Metallo-beta-lactamase" evidence="2">
    <location>
        <begin position="21"/>
        <end position="233"/>
    </location>
</feature>
<keyword evidence="3" id="KW-0378">Hydrolase</keyword>
<dbReference type="EMBL" id="SACK01000004">
    <property type="protein sequence ID" value="RVU00604.1"/>
    <property type="molecule type" value="Genomic_DNA"/>
</dbReference>
<evidence type="ECO:0000313" key="4">
    <source>
        <dbReference type="Proteomes" id="UP000282759"/>
    </source>
</evidence>
<dbReference type="AlphaFoldDB" id="A0A3S2VM83"/>
<evidence type="ECO:0000259" key="2">
    <source>
        <dbReference type="SMART" id="SM00849"/>
    </source>
</evidence>
<dbReference type="GO" id="GO:0016787">
    <property type="term" value="F:hydrolase activity"/>
    <property type="evidence" value="ECO:0007669"/>
    <property type="project" value="UniProtKB-KW"/>
</dbReference>
<keyword evidence="1" id="KW-0812">Transmembrane</keyword>
<reference evidence="3 4" key="1">
    <citation type="submission" date="2019-01" db="EMBL/GenBank/DDBJ databases">
        <authorList>
            <person name="Chen W.-M."/>
        </authorList>
    </citation>
    <scope>NUCLEOTIDE SEQUENCE [LARGE SCALE GENOMIC DNA]</scope>
    <source>
        <strain evidence="3 4">YBJ-36</strain>
    </source>
</reference>
<name>A0A3S2VM83_9SPHI</name>
<sequence>MKSKPNYFQVSQGVWGMKITFVNIYMIANRRGAGKGWVLVDAGLRGSAKKIIAMAESLFGPGTKPAAIVLTHGHFDHVGALEELLTYWDVNVYAHPLELPYLTGKSSYPPTDPAAGGGLMSLMSWAYPMKPKDLGDRVRPIDKYEGIPELPEWKVIHTPGHTPGHISLFLPLNTTLIAGDAFTTTKAESAIHVLNFIKKLSGPPKYGTTDWHAAERSVKKLAALQPRIAATGHGYVMRGKELQTQLNYLANHFRELAVPSQGRYVKRAAFADEEGVKYVPSYTESTNIKLKAAAVAVTAAISVFFITRAVISRR</sequence>
<dbReference type="Pfam" id="PF00753">
    <property type="entry name" value="Lactamase_B"/>
    <property type="match status" value="1"/>
</dbReference>
<dbReference type="CDD" id="cd07721">
    <property type="entry name" value="yflN-like_MBL-fold"/>
    <property type="match status" value="1"/>
</dbReference>
<feature type="transmembrane region" description="Helical" evidence="1">
    <location>
        <begin position="292"/>
        <end position="311"/>
    </location>
</feature>
<keyword evidence="4" id="KW-1185">Reference proteome</keyword>
<keyword evidence="1" id="KW-0472">Membrane</keyword>
<evidence type="ECO:0000256" key="1">
    <source>
        <dbReference type="SAM" id="Phobius"/>
    </source>
</evidence>
<gene>
    <name evidence="3" type="ORF">EOD41_11420</name>
</gene>
<dbReference type="OrthoDB" id="9802248at2"/>
<dbReference type="InterPro" id="IPR001279">
    <property type="entry name" value="Metallo-B-lactamas"/>
</dbReference>
<evidence type="ECO:0000313" key="3">
    <source>
        <dbReference type="EMBL" id="RVU00604.1"/>
    </source>
</evidence>
<organism evidence="3 4">
    <name type="scientific">Mucilaginibacter limnophilus</name>
    <dbReference type="NCBI Taxonomy" id="1932778"/>
    <lineage>
        <taxon>Bacteria</taxon>
        <taxon>Pseudomonadati</taxon>
        <taxon>Bacteroidota</taxon>
        <taxon>Sphingobacteriia</taxon>
        <taxon>Sphingobacteriales</taxon>
        <taxon>Sphingobacteriaceae</taxon>
        <taxon>Mucilaginibacter</taxon>
    </lineage>
</organism>
<dbReference type="InterPro" id="IPR036866">
    <property type="entry name" value="RibonucZ/Hydroxyglut_hydro"/>
</dbReference>
<dbReference type="RefSeq" id="WP_127704945.1">
    <property type="nucleotide sequence ID" value="NZ_SACK01000004.1"/>
</dbReference>
<dbReference type="Proteomes" id="UP000282759">
    <property type="component" value="Unassembled WGS sequence"/>
</dbReference>